<evidence type="ECO:0000256" key="3">
    <source>
        <dbReference type="ARBA" id="ARBA00022606"/>
    </source>
</evidence>
<evidence type="ECO:0000313" key="11">
    <source>
        <dbReference type="EMBL" id="KAF7267412.1"/>
    </source>
</evidence>
<feature type="transmembrane region" description="Helical" evidence="10">
    <location>
        <begin position="35"/>
        <end position="55"/>
    </location>
</feature>
<keyword evidence="6 10" id="KW-1133">Transmembrane helix</keyword>
<comment type="similarity">
    <text evidence="10">Belongs to the insect chemoreceptor superfamily. Heteromeric odorant receptor channel (TC 1.A.69) family.</text>
</comment>
<evidence type="ECO:0000256" key="5">
    <source>
        <dbReference type="ARBA" id="ARBA00022725"/>
    </source>
</evidence>
<keyword evidence="5 10" id="KW-0552">Olfaction</keyword>
<dbReference type="GO" id="GO:0005549">
    <property type="term" value="F:odorant binding"/>
    <property type="evidence" value="ECO:0007669"/>
    <property type="project" value="InterPro"/>
</dbReference>
<keyword evidence="7 10" id="KW-0472">Membrane</keyword>
<evidence type="ECO:0000256" key="6">
    <source>
        <dbReference type="ARBA" id="ARBA00022989"/>
    </source>
</evidence>
<comment type="subcellular location">
    <subcellularLocation>
        <location evidence="1 10">Cell membrane</location>
        <topology evidence="1 10">Multi-pass membrane protein</topology>
    </subcellularLocation>
</comment>
<reference evidence="11" key="1">
    <citation type="submission" date="2020-08" db="EMBL/GenBank/DDBJ databases">
        <title>Genome sequencing and assembly of the red palm weevil Rhynchophorus ferrugineus.</title>
        <authorList>
            <person name="Dias G.B."/>
            <person name="Bergman C.M."/>
            <person name="Manee M."/>
        </authorList>
    </citation>
    <scope>NUCLEOTIDE SEQUENCE</scope>
    <source>
        <strain evidence="11">AA-2017</strain>
        <tissue evidence="11">Whole larva</tissue>
    </source>
</reference>
<evidence type="ECO:0000256" key="9">
    <source>
        <dbReference type="ARBA" id="ARBA00023224"/>
    </source>
</evidence>
<dbReference type="GO" id="GO:0005886">
    <property type="term" value="C:plasma membrane"/>
    <property type="evidence" value="ECO:0007669"/>
    <property type="project" value="UniProtKB-SubCell"/>
</dbReference>
<dbReference type="PANTHER" id="PTHR21137:SF35">
    <property type="entry name" value="ODORANT RECEPTOR 19A-RELATED"/>
    <property type="match status" value="1"/>
</dbReference>
<sequence>MYEPKKDDMFYMTVKFLRLLYLYPSDSQQRHLGRYYFLSGLIRFVSSFVLLECIIHTTMSIKNNNYFDLTEDIVGITGLTNSMILCVKFQVYAKEWSQLFKDLADTSKFGEPKELRKISIKMNLYSFLYSAYCVVGVSIYALVKMLEKGNCEKLNKEKNIQNICGIVAPFWWPHNNINTLFKSLIIFYQVYSIGVYVPPSATICFLPWECAKILSVKIDHLKTLFLHVFDCEDLAQKKKRLQFCILYHNEILRLAEETRERTRINVGQLSIVGAIVMSCIGNQMLKQYSVGALIHLAGYLVAVYFICEAGQIIKNDTESVSDSIWSSRWHTDLKLSKDLKIVIQRSQKPVTLTSYLLGDFDYGLLIVIIKTTYSYLTLLTR</sequence>
<gene>
    <name evidence="11" type="ORF">GWI33_019361</name>
</gene>
<comment type="caution">
    <text evidence="11">The sequence shown here is derived from an EMBL/GenBank/DDBJ whole genome shotgun (WGS) entry which is preliminary data.</text>
</comment>
<evidence type="ECO:0000256" key="4">
    <source>
        <dbReference type="ARBA" id="ARBA00022692"/>
    </source>
</evidence>
<keyword evidence="9 10" id="KW-0807">Transducer</keyword>
<proteinExistence type="inferred from homology"/>
<dbReference type="Pfam" id="PF02949">
    <property type="entry name" value="7tm_6"/>
    <property type="match status" value="1"/>
</dbReference>
<evidence type="ECO:0000256" key="8">
    <source>
        <dbReference type="ARBA" id="ARBA00023170"/>
    </source>
</evidence>
<evidence type="ECO:0000256" key="10">
    <source>
        <dbReference type="RuleBase" id="RU351113"/>
    </source>
</evidence>
<name>A0A834HUX2_RHYFE</name>
<dbReference type="OrthoDB" id="6746749at2759"/>
<dbReference type="InterPro" id="IPR004117">
    <property type="entry name" value="7tm6_olfct_rcpt"/>
</dbReference>
<keyword evidence="3 10" id="KW-0716">Sensory transduction</keyword>
<dbReference type="Proteomes" id="UP000625711">
    <property type="component" value="Unassembled WGS sequence"/>
</dbReference>
<feature type="transmembrane region" description="Helical" evidence="10">
    <location>
        <begin position="288"/>
        <end position="307"/>
    </location>
</feature>
<keyword evidence="4 10" id="KW-0812">Transmembrane</keyword>
<accession>A0A834HUX2</accession>
<dbReference type="GO" id="GO:0004984">
    <property type="term" value="F:olfactory receptor activity"/>
    <property type="evidence" value="ECO:0007669"/>
    <property type="project" value="InterPro"/>
</dbReference>
<dbReference type="GO" id="GO:0007165">
    <property type="term" value="P:signal transduction"/>
    <property type="evidence" value="ECO:0007669"/>
    <property type="project" value="UniProtKB-KW"/>
</dbReference>
<keyword evidence="8 10" id="KW-0675">Receptor</keyword>
<dbReference type="EMBL" id="JAACXV010014429">
    <property type="protein sequence ID" value="KAF7267412.1"/>
    <property type="molecule type" value="Genomic_DNA"/>
</dbReference>
<evidence type="ECO:0000256" key="1">
    <source>
        <dbReference type="ARBA" id="ARBA00004651"/>
    </source>
</evidence>
<keyword evidence="2" id="KW-1003">Cell membrane</keyword>
<organism evidence="11 12">
    <name type="scientific">Rhynchophorus ferrugineus</name>
    <name type="common">Red palm weevil</name>
    <name type="synonym">Curculio ferrugineus</name>
    <dbReference type="NCBI Taxonomy" id="354439"/>
    <lineage>
        <taxon>Eukaryota</taxon>
        <taxon>Metazoa</taxon>
        <taxon>Ecdysozoa</taxon>
        <taxon>Arthropoda</taxon>
        <taxon>Hexapoda</taxon>
        <taxon>Insecta</taxon>
        <taxon>Pterygota</taxon>
        <taxon>Neoptera</taxon>
        <taxon>Endopterygota</taxon>
        <taxon>Coleoptera</taxon>
        <taxon>Polyphaga</taxon>
        <taxon>Cucujiformia</taxon>
        <taxon>Curculionidae</taxon>
        <taxon>Dryophthorinae</taxon>
        <taxon>Rhynchophorus</taxon>
    </lineage>
</organism>
<dbReference type="PANTHER" id="PTHR21137">
    <property type="entry name" value="ODORANT RECEPTOR"/>
    <property type="match status" value="1"/>
</dbReference>
<evidence type="ECO:0000313" key="12">
    <source>
        <dbReference type="Proteomes" id="UP000625711"/>
    </source>
</evidence>
<evidence type="ECO:0000256" key="2">
    <source>
        <dbReference type="ARBA" id="ARBA00022475"/>
    </source>
</evidence>
<comment type="caution">
    <text evidence="10">Lacks conserved residue(s) required for the propagation of feature annotation.</text>
</comment>
<evidence type="ECO:0000256" key="7">
    <source>
        <dbReference type="ARBA" id="ARBA00023136"/>
    </source>
</evidence>
<protein>
    <recommendedName>
        <fullName evidence="10">Odorant receptor</fullName>
    </recommendedName>
</protein>
<feature type="transmembrane region" description="Helical" evidence="10">
    <location>
        <begin position="124"/>
        <end position="143"/>
    </location>
</feature>
<keyword evidence="12" id="KW-1185">Reference proteome</keyword>
<dbReference type="AlphaFoldDB" id="A0A834HUX2"/>